<dbReference type="SUPFAM" id="SSF53254">
    <property type="entry name" value="Phosphoglycerate mutase-like"/>
    <property type="match status" value="1"/>
</dbReference>
<dbReference type="GO" id="GO:0045820">
    <property type="term" value="P:negative regulation of glycolytic process"/>
    <property type="evidence" value="ECO:0007669"/>
    <property type="project" value="TreeGrafter"/>
</dbReference>
<dbReference type="CDD" id="cd07067">
    <property type="entry name" value="HP_PGM_like"/>
    <property type="match status" value="1"/>
</dbReference>
<dbReference type="InterPro" id="IPR013078">
    <property type="entry name" value="His_Pase_superF_clade-1"/>
</dbReference>
<dbReference type="AlphaFoldDB" id="A0A0R1WHZ3"/>
<accession>A0A0R1WHZ3</accession>
<dbReference type="GO" id="GO:0043456">
    <property type="term" value="P:regulation of pentose-phosphate shunt"/>
    <property type="evidence" value="ECO:0007669"/>
    <property type="project" value="TreeGrafter"/>
</dbReference>
<dbReference type="Pfam" id="PF00300">
    <property type="entry name" value="His_Phos_1"/>
    <property type="match status" value="1"/>
</dbReference>
<name>A0A0R1WHZ3_9LACO</name>
<evidence type="ECO:0000256" key="2">
    <source>
        <dbReference type="PIRSR" id="PIRSR613078-1"/>
    </source>
</evidence>
<gene>
    <name evidence="4" type="ORF">FC49_GL001071</name>
</gene>
<feature type="active site" description="Tele-phosphohistidine intermediate" evidence="2">
    <location>
        <position position="10"/>
    </location>
</feature>
<reference evidence="4 5" key="1">
    <citation type="journal article" date="2015" name="Genome Announc.">
        <title>Expanding the biotechnology potential of lactobacilli through comparative genomics of 213 strains and associated genera.</title>
        <authorList>
            <person name="Sun Z."/>
            <person name="Harris H.M."/>
            <person name="McCann A."/>
            <person name="Guo C."/>
            <person name="Argimon S."/>
            <person name="Zhang W."/>
            <person name="Yang X."/>
            <person name="Jeffery I.B."/>
            <person name="Cooney J.C."/>
            <person name="Kagawa T.F."/>
            <person name="Liu W."/>
            <person name="Song Y."/>
            <person name="Salvetti E."/>
            <person name="Wrobel A."/>
            <person name="Rasinkangas P."/>
            <person name="Parkhill J."/>
            <person name="Rea M.C."/>
            <person name="O'Sullivan O."/>
            <person name="Ritari J."/>
            <person name="Douillard F.P."/>
            <person name="Paul Ross R."/>
            <person name="Yang R."/>
            <person name="Briner A.E."/>
            <person name="Felis G.E."/>
            <person name="de Vos W.M."/>
            <person name="Barrangou R."/>
            <person name="Klaenhammer T.R."/>
            <person name="Caufield P.W."/>
            <person name="Cui Y."/>
            <person name="Zhang H."/>
            <person name="O'Toole P.W."/>
        </authorList>
    </citation>
    <scope>NUCLEOTIDE SEQUENCE [LARGE SCALE GENOMIC DNA]</scope>
    <source>
        <strain evidence="4 5">DSM 4864</strain>
    </source>
</reference>
<organism evidence="4 5">
    <name type="scientific">Limosilactobacillus oris DSM 4864</name>
    <dbReference type="NCBI Taxonomy" id="1423779"/>
    <lineage>
        <taxon>Bacteria</taxon>
        <taxon>Bacillati</taxon>
        <taxon>Bacillota</taxon>
        <taxon>Bacilli</taxon>
        <taxon>Lactobacillales</taxon>
        <taxon>Lactobacillaceae</taxon>
        <taxon>Limosilactobacillus</taxon>
    </lineage>
</organism>
<comment type="caution">
    <text evidence="4">The sequence shown here is derived from an EMBL/GenBank/DDBJ whole genome shotgun (WGS) entry which is preliminary data.</text>
</comment>
<protein>
    <submittedName>
        <fullName evidence="4">Phosphoglycerate mutase family protein</fullName>
    </submittedName>
</protein>
<evidence type="ECO:0000256" key="3">
    <source>
        <dbReference type="PIRSR" id="PIRSR613078-2"/>
    </source>
</evidence>
<sequence length="216" mass="24026">MAITVYFVRHGQTYLNRYHRVQGWSDAPLTSQGQTDAKRTGKVLSGVGFDYLFSSDLARTMETARLLLAASNNSKIKAPTPTPAFREEFFGFFEGLDSAMLTNFLGAETGFDNFADMFSKLGPDTLKDRVAAADPYKDAENHVQFWNRVSKGIDRLRSLPDGSTAVVVSHGVTIRSIAEHYGYHTTESVKNGSMTRLTLTPADTHVDFYNQLELPE</sequence>
<feature type="binding site" evidence="3">
    <location>
        <begin position="9"/>
        <end position="16"/>
    </location>
    <ligand>
        <name>substrate</name>
    </ligand>
</feature>
<dbReference type="PANTHER" id="PTHR46517">
    <property type="entry name" value="FRUCTOSE-2,6-BISPHOSPHATASE TIGAR"/>
    <property type="match status" value="1"/>
</dbReference>
<feature type="binding site" evidence="3">
    <location>
        <position position="59"/>
    </location>
    <ligand>
        <name>substrate</name>
    </ligand>
</feature>
<dbReference type="RefSeq" id="WP_056984724.1">
    <property type="nucleotide sequence ID" value="NZ_AZGE01000027.1"/>
</dbReference>
<dbReference type="Proteomes" id="UP000050973">
    <property type="component" value="Unassembled WGS sequence"/>
</dbReference>
<dbReference type="GO" id="GO:0005829">
    <property type="term" value="C:cytosol"/>
    <property type="evidence" value="ECO:0007669"/>
    <property type="project" value="TreeGrafter"/>
</dbReference>
<proteinExistence type="predicted"/>
<dbReference type="PATRIC" id="fig|1423779.3.peg.1095"/>
<dbReference type="InterPro" id="IPR051695">
    <property type="entry name" value="Phosphoglycerate_Mutase"/>
</dbReference>
<evidence type="ECO:0000256" key="1">
    <source>
        <dbReference type="ARBA" id="ARBA00022801"/>
    </source>
</evidence>
<dbReference type="EMBL" id="AZGE01000027">
    <property type="protein sequence ID" value="KRM14547.1"/>
    <property type="molecule type" value="Genomic_DNA"/>
</dbReference>
<dbReference type="GO" id="GO:0004331">
    <property type="term" value="F:fructose-2,6-bisphosphate 2-phosphatase activity"/>
    <property type="evidence" value="ECO:0007669"/>
    <property type="project" value="TreeGrafter"/>
</dbReference>
<keyword evidence="1" id="KW-0378">Hydrolase</keyword>
<evidence type="ECO:0000313" key="5">
    <source>
        <dbReference type="Proteomes" id="UP000050973"/>
    </source>
</evidence>
<evidence type="ECO:0000313" key="4">
    <source>
        <dbReference type="EMBL" id="KRM14547.1"/>
    </source>
</evidence>
<dbReference type="Gene3D" id="3.40.50.1240">
    <property type="entry name" value="Phosphoglycerate mutase-like"/>
    <property type="match status" value="1"/>
</dbReference>
<feature type="active site" description="Proton donor/acceptor" evidence="2">
    <location>
        <position position="87"/>
    </location>
</feature>
<dbReference type="InterPro" id="IPR029033">
    <property type="entry name" value="His_PPase_superfam"/>
</dbReference>
<dbReference type="SMART" id="SM00855">
    <property type="entry name" value="PGAM"/>
    <property type="match status" value="1"/>
</dbReference>
<dbReference type="PANTHER" id="PTHR46517:SF1">
    <property type="entry name" value="FRUCTOSE-2,6-BISPHOSPHATASE TIGAR"/>
    <property type="match status" value="1"/>
</dbReference>